<comment type="caution">
    <text evidence="2">The sequence shown here is derived from an EMBL/GenBank/DDBJ whole genome shotgun (WGS) entry which is preliminary data.</text>
</comment>
<gene>
    <name evidence="2" type="ORF">Adt_05102</name>
</gene>
<feature type="compositionally biased region" description="Polar residues" evidence="1">
    <location>
        <begin position="69"/>
        <end position="88"/>
    </location>
</feature>
<dbReference type="AlphaFoldDB" id="A0ABD1V355"/>
<keyword evidence="3" id="KW-1185">Reference proteome</keyword>
<dbReference type="Proteomes" id="UP001604336">
    <property type="component" value="Unassembled WGS sequence"/>
</dbReference>
<accession>A0ABD1V355</accession>
<protein>
    <submittedName>
        <fullName evidence="2">Uncharacterized protein</fullName>
    </submittedName>
</protein>
<evidence type="ECO:0000256" key="1">
    <source>
        <dbReference type="SAM" id="MobiDB-lite"/>
    </source>
</evidence>
<sequence>MSPLSRTLENGNDSRRSGLQQAGEVQNGSARRLLSSLGLALAVGASLVSRPIGQQQTEVVNLDGEPATVGTQQDRQQASNASDSTVGSTEALESYCGFGLWI</sequence>
<evidence type="ECO:0000313" key="3">
    <source>
        <dbReference type="Proteomes" id="UP001604336"/>
    </source>
</evidence>
<dbReference type="EMBL" id="JBFOLK010000002">
    <property type="protein sequence ID" value="KAL2531751.1"/>
    <property type="molecule type" value="Genomic_DNA"/>
</dbReference>
<organism evidence="2 3">
    <name type="scientific">Abeliophyllum distichum</name>
    <dbReference type="NCBI Taxonomy" id="126358"/>
    <lineage>
        <taxon>Eukaryota</taxon>
        <taxon>Viridiplantae</taxon>
        <taxon>Streptophyta</taxon>
        <taxon>Embryophyta</taxon>
        <taxon>Tracheophyta</taxon>
        <taxon>Spermatophyta</taxon>
        <taxon>Magnoliopsida</taxon>
        <taxon>eudicotyledons</taxon>
        <taxon>Gunneridae</taxon>
        <taxon>Pentapetalae</taxon>
        <taxon>asterids</taxon>
        <taxon>lamiids</taxon>
        <taxon>Lamiales</taxon>
        <taxon>Oleaceae</taxon>
        <taxon>Forsythieae</taxon>
        <taxon>Abeliophyllum</taxon>
    </lineage>
</organism>
<evidence type="ECO:0000313" key="2">
    <source>
        <dbReference type="EMBL" id="KAL2531751.1"/>
    </source>
</evidence>
<reference evidence="3" key="1">
    <citation type="submission" date="2024-07" db="EMBL/GenBank/DDBJ databases">
        <title>Two chromosome-level genome assemblies of Korean endemic species Abeliophyllum distichum and Forsythia ovata (Oleaceae).</title>
        <authorList>
            <person name="Jang H."/>
        </authorList>
    </citation>
    <scope>NUCLEOTIDE SEQUENCE [LARGE SCALE GENOMIC DNA]</scope>
</reference>
<name>A0ABD1V355_9LAMI</name>
<proteinExistence type="predicted"/>
<feature type="region of interest" description="Disordered" evidence="1">
    <location>
        <begin position="1"/>
        <end position="25"/>
    </location>
</feature>
<feature type="region of interest" description="Disordered" evidence="1">
    <location>
        <begin position="63"/>
        <end position="88"/>
    </location>
</feature>